<keyword evidence="1" id="KW-0472">Membrane</keyword>
<keyword evidence="1" id="KW-0812">Transmembrane</keyword>
<organism evidence="2 3">
    <name type="scientific">Vicia faba</name>
    <name type="common">Broad bean</name>
    <name type="synonym">Faba vulgaris</name>
    <dbReference type="NCBI Taxonomy" id="3906"/>
    <lineage>
        <taxon>Eukaryota</taxon>
        <taxon>Viridiplantae</taxon>
        <taxon>Streptophyta</taxon>
        <taxon>Embryophyta</taxon>
        <taxon>Tracheophyta</taxon>
        <taxon>Spermatophyta</taxon>
        <taxon>Magnoliopsida</taxon>
        <taxon>eudicotyledons</taxon>
        <taxon>Gunneridae</taxon>
        <taxon>Pentapetalae</taxon>
        <taxon>rosids</taxon>
        <taxon>fabids</taxon>
        <taxon>Fabales</taxon>
        <taxon>Fabaceae</taxon>
        <taxon>Papilionoideae</taxon>
        <taxon>50 kb inversion clade</taxon>
        <taxon>NPAAA clade</taxon>
        <taxon>Hologalegina</taxon>
        <taxon>IRL clade</taxon>
        <taxon>Fabeae</taxon>
        <taxon>Vicia</taxon>
    </lineage>
</organism>
<feature type="transmembrane region" description="Helical" evidence="1">
    <location>
        <begin position="55"/>
        <end position="79"/>
    </location>
</feature>
<name>A0AAV0YQL8_VICFA</name>
<dbReference type="Proteomes" id="UP001157006">
    <property type="component" value="Chromosome 1L"/>
</dbReference>
<reference evidence="2 3" key="1">
    <citation type="submission" date="2023-01" db="EMBL/GenBank/DDBJ databases">
        <authorList>
            <person name="Kreplak J."/>
        </authorList>
    </citation>
    <scope>NUCLEOTIDE SEQUENCE [LARGE SCALE GENOMIC DNA]</scope>
</reference>
<feature type="transmembrane region" description="Helical" evidence="1">
    <location>
        <begin position="12"/>
        <end position="35"/>
    </location>
</feature>
<protein>
    <submittedName>
        <fullName evidence="2">Uncharacterized protein</fullName>
    </submittedName>
</protein>
<sequence length="122" mass="13468">MLLSKSLISRSFLITSLIVFLGLPLPRIVCLLSTWSTLLTTESTGLLSTYPNHLSLFSTIFSTIGATPALSLIISFLILSRRVLPHIHRSILISATPILFSCWFLTAQHSVPYKIADLTAVR</sequence>
<evidence type="ECO:0000256" key="1">
    <source>
        <dbReference type="SAM" id="Phobius"/>
    </source>
</evidence>
<evidence type="ECO:0000313" key="2">
    <source>
        <dbReference type="EMBL" id="CAI8586998.1"/>
    </source>
</evidence>
<proteinExistence type="predicted"/>
<feature type="transmembrane region" description="Helical" evidence="1">
    <location>
        <begin position="91"/>
        <end position="111"/>
    </location>
</feature>
<dbReference type="EMBL" id="OX451736">
    <property type="protein sequence ID" value="CAI8586998.1"/>
    <property type="molecule type" value="Genomic_DNA"/>
</dbReference>
<accession>A0AAV0YQL8</accession>
<dbReference type="AlphaFoldDB" id="A0AAV0YQL8"/>
<keyword evidence="3" id="KW-1185">Reference proteome</keyword>
<gene>
    <name evidence="2" type="ORF">VFH_I279840</name>
</gene>
<keyword evidence="1" id="KW-1133">Transmembrane helix</keyword>
<evidence type="ECO:0000313" key="3">
    <source>
        <dbReference type="Proteomes" id="UP001157006"/>
    </source>
</evidence>